<dbReference type="InterPro" id="IPR045518">
    <property type="entry name" value="2EXR"/>
</dbReference>
<feature type="domain" description="2EXR" evidence="1">
    <location>
        <begin position="45"/>
        <end position="111"/>
    </location>
</feature>
<dbReference type="Proteomes" id="UP000177625">
    <property type="component" value="Unassembled WGS sequence"/>
</dbReference>
<reference evidence="3" key="1">
    <citation type="submission" date="2016-03" db="EMBL/GenBank/DDBJ databases">
        <authorList>
            <person name="Guldener U."/>
        </authorList>
    </citation>
    <scope>NUCLEOTIDE SEQUENCE [LARGE SCALE GENOMIC DNA]</scope>
</reference>
<evidence type="ECO:0000313" key="2">
    <source>
        <dbReference type="EMBL" id="CZT50802.1"/>
    </source>
</evidence>
<dbReference type="AlphaFoldDB" id="A0A1E1MNZ4"/>
<proteinExistence type="predicted"/>
<keyword evidence="3" id="KW-1185">Reference proteome</keyword>
<gene>
    <name evidence="2" type="ORF">RSE6_11855</name>
</gene>
<dbReference type="EMBL" id="FJVC01000451">
    <property type="protein sequence ID" value="CZT50802.1"/>
    <property type="molecule type" value="Genomic_DNA"/>
</dbReference>
<evidence type="ECO:0000313" key="3">
    <source>
        <dbReference type="Proteomes" id="UP000177625"/>
    </source>
</evidence>
<evidence type="ECO:0000259" key="1">
    <source>
        <dbReference type="Pfam" id="PF20150"/>
    </source>
</evidence>
<accession>A0A1E1MNZ4</accession>
<protein>
    <recommendedName>
        <fullName evidence="1">2EXR domain-containing protein</fullName>
    </recommendedName>
</protein>
<sequence length="268" mass="30476">MAPLLMSAQNSRLNEPGALRLHESVRNKKGKEPLATGTVKHKEGFSSFLKLPWELRKMISILVIPASQRIITIEDFFARDESSVVNPEHSAMRIMLACTEAKDVLYKALFDISPDSAAVRVVDNLGALAFARSNKENSISLARRVDFEQDIFYSKLGNFDEGFGYINHWQRFPCLEKIIVVRKDDPNPPARTRDTTLGRISPAGEHISVQCPRLFEPLGDNDIDSEYSATFQAYVQERLANDHFEDFLRIKVYSVKGSYHRLCGHYIR</sequence>
<organism evidence="2 3">
    <name type="scientific">Rhynchosporium secalis</name>
    <name type="common">Barley scald fungus</name>
    <dbReference type="NCBI Taxonomy" id="38038"/>
    <lineage>
        <taxon>Eukaryota</taxon>
        <taxon>Fungi</taxon>
        <taxon>Dikarya</taxon>
        <taxon>Ascomycota</taxon>
        <taxon>Pezizomycotina</taxon>
        <taxon>Leotiomycetes</taxon>
        <taxon>Helotiales</taxon>
        <taxon>Ploettnerulaceae</taxon>
        <taxon>Rhynchosporium</taxon>
    </lineage>
</organism>
<name>A0A1E1MNZ4_RHYSE</name>
<dbReference type="Pfam" id="PF20150">
    <property type="entry name" value="2EXR"/>
    <property type="match status" value="1"/>
</dbReference>